<reference evidence="5 6" key="1">
    <citation type="submission" date="2011-05" db="EMBL/GenBank/DDBJ databases">
        <authorList>
            <person name="Muzny D."/>
            <person name="Qin X."/>
            <person name="Deng J."/>
            <person name="Jiang H."/>
            <person name="Liu Y."/>
            <person name="Qu J."/>
            <person name="Song X.-Z."/>
            <person name="Zhang L."/>
            <person name="Thornton R."/>
            <person name="Coyle M."/>
            <person name="Francisco L."/>
            <person name="Jackson L."/>
            <person name="Javaid M."/>
            <person name="Korchina V."/>
            <person name="Kovar C."/>
            <person name="Mata R."/>
            <person name="Mathew T."/>
            <person name="Ngo R."/>
            <person name="Nguyen L."/>
            <person name="Nguyen N."/>
            <person name="Okwuonu G."/>
            <person name="Ongeri F."/>
            <person name="Pham C."/>
            <person name="Simmons D."/>
            <person name="Wilczek-Boney K."/>
            <person name="Hale W."/>
            <person name="Jakkamsetti A."/>
            <person name="Pham P."/>
            <person name="Ruth R."/>
            <person name="San Lucas F."/>
            <person name="Warren J."/>
            <person name="Zhang J."/>
            <person name="Zhao Z."/>
            <person name="Zhou C."/>
            <person name="Zhu D."/>
            <person name="Lee S."/>
            <person name="Bess C."/>
            <person name="Blankenburg K."/>
            <person name="Forbes L."/>
            <person name="Fu Q."/>
            <person name="Gubbala S."/>
            <person name="Hirani K."/>
            <person name="Jayaseelan J.C."/>
            <person name="Lara F."/>
            <person name="Munidasa M."/>
            <person name="Palculict T."/>
            <person name="Patil S."/>
            <person name="Pu L.-L."/>
            <person name="Saada N."/>
            <person name="Tang L."/>
            <person name="Weissenberger G."/>
            <person name="Zhu Y."/>
            <person name="Hemphill L."/>
            <person name="Shang Y."/>
            <person name="Youmans B."/>
            <person name="Ayvaz T."/>
            <person name="Ross M."/>
            <person name="Santibanez J."/>
            <person name="Aqrawi P."/>
            <person name="Gross S."/>
            <person name="Joshi V."/>
            <person name="Fowler G."/>
            <person name="Nazareth L."/>
            <person name="Reid J."/>
            <person name="Worley K."/>
            <person name="Petrosino J."/>
            <person name="Highlander S."/>
            <person name="Gibbs R."/>
        </authorList>
    </citation>
    <scope>NUCLEOTIDE SEQUENCE [LARGE SCALE GENOMIC DNA]</scope>
    <source>
        <strain evidence="5 6">ATCC 33926</strain>
    </source>
</reference>
<dbReference type="SUPFAM" id="SSF53613">
    <property type="entry name" value="Ribokinase-like"/>
    <property type="match status" value="1"/>
</dbReference>
<comment type="similarity">
    <text evidence="1">Belongs to the carbohydrate kinase PfkB family.</text>
</comment>
<evidence type="ECO:0000259" key="4">
    <source>
        <dbReference type="Pfam" id="PF00294"/>
    </source>
</evidence>
<dbReference type="PROSITE" id="PS00584">
    <property type="entry name" value="PFKB_KINASES_2"/>
    <property type="match status" value="1"/>
</dbReference>
<evidence type="ECO:0000313" key="5">
    <source>
        <dbReference type="EMBL" id="EGQ78014.1"/>
    </source>
</evidence>
<dbReference type="Pfam" id="PF00294">
    <property type="entry name" value="PfkB"/>
    <property type="match status" value="1"/>
</dbReference>
<dbReference type="CDD" id="cd01167">
    <property type="entry name" value="bac_FRK"/>
    <property type="match status" value="1"/>
</dbReference>
<dbReference type="InterPro" id="IPR050306">
    <property type="entry name" value="PfkB_Carbo_kinase"/>
</dbReference>
<dbReference type="InterPro" id="IPR002173">
    <property type="entry name" value="Carboh/pur_kinase_PfkB_CS"/>
</dbReference>
<dbReference type="AlphaFoldDB" id="A0AA36UKY2"/>
<comment type="caution">
    <text evidence="5">The sequence shown here is derived from an EMBL/GenBank/DDBJ whole genome shotgun (WGS) entry which is preliminary data.</text>
</comment>
<feature type="domain" description="Carbohydrate kinase PfkB" evidence="4">
    <location>
        <begin position="40"/>
        <end position="302"/>
    </location>
</feature>
<dbReference type="PANTHER" id="PTHR43085:SF57">
    <property type="entry name" value="CARBOHYDRATE KINASE PFKB DOMAIN-CONTAINING PROTEIN"/>
    <property type="match status" value="1"/>
</dbReference>
<protein>
    <submittedName>
        <fullName evidence="5">Carbohydrate kinase</fullName>
    </submittedName>
</protein>
<sequence length="315" mass="34696">MIGKPYAAQQFQPINSKQGRSKMKVTSFGEVLWDDFPSGKVLGGAPLNVLVRLQSFAVDTAIISRRGDDADGEELLRQIQAKNVNTDLLQVCKECDTSLVKVILDKCGSASYEIVYPCAWDRIIVEDAALQRVAESDAFVFGSLATRDEISRSALDKLMEKAKFKIFDVNLRKPHYDTDRLLATMKRADMLKLNDDELYELSAVYGSPYHSIEQNIAYLNRLTGAQTICVTLGGHGAILYKDGELYRHCGFRIKVADTVGSGDSFLAGLIYKLLNNAEPQEAITFACALGALVASRHGATPDISLQEIESFMNPA</sequence>
<evidence type="ECO:0000256" key="2">
    <source>
        <dbReference type="ARBA" id="ARBA00022679"/>
    </source>
</evidence>
<dbReference type="PANTHER" id="PTHR43085">
    <property type="entry name" value="HEXOKINASE FAMILY MEMBER"/>
    <property type="match status" value="1"/>
</dbReference>
<gene>
    <name evidence="5" type="ORF">HMPREF9418_0503</name>
</gene>
<dbReference type="InterPro" id="IPR011611">
    <property type="entry name" value="PfkB_dom"/>
</dbReference>
<dbReference type="GO" id="GO:0016301">
    <property type="term" value="F:kinase activity"/>
    <property type="evidence" value="ECO:0007669"/>
    <property type="project" value="UniProtKB-KW"/>
</dbReference>
<evidence type="ECO:0000256" key="1">
    <source>
        <dbReference type="ARBA" id="ARBA00010688"/>
    </source>
</evidence>
<dbReference type="Gene3D" id="3.40.1190.20">
    <property type="match status" value="1"/>
</dbReference>
<dbReference type="InterPro" id="IPR029056">
    <property type="entry name" value="Ribokinase-like"/>
</dbReference>
<keyword evidence="2" id="KW-0808">Transferase</keyword>
<dbReference type="Proteomes" id="UP000004982">
    <property type="component" value="Unassembled WGS sequence"/>
</dbReference>
<dbReference type="EMBL" id="AFQE01000025">
    <property type="protein sequence ID" value="EGQ78014.1"/>
    <property type="molecule type" value="Genomic_DNA"/>
</dbReference>
<accession>A0AA36UKY2</accession>
<name>A0AA36UKY2_9NEIS</name>
<proteinExistence type="inferred from homology"/>
<evidence type="ECO:0000313" key="6">
    <source>
        <dbReference type="Proteomes" id="UP000004982"/>
    </source>
</evidence>
<organism evidence="5 6">
    <name type="scientific">Neisseria macacae ATCC 33926</name>
    <dbReference type="NCBI Taxonomy" id="997348"/>
    <lineage>
        <taxon>Bacteria</taxon>
        <taxon>Pseudomonadati</taxon>
        <taxon>Pseudomonadota</taxon>
        <taxon>Betaproteobacteria</taxon>
        <taxon>Neisseriales</taxon>
        <taxon>Neisseriaceae</taxon>
        <taxon>Neisseria</taxon>
    </lineage>
</organism>
<evidence type="ECO:0000256" key="3">
    <source>
        <dbReference type="ARBA" id="ARBA00022777"/>
    </source>
</evidence>
<keyword evidence="3 5" id="KW-0418">Kinase</keyword>